<dbReference type="PANTHER" id="PTHR45912">
    <property type="entry name" value="CILIA- AND FLAGELLA-ASSOCIATED PROTEIN 47"/>
    <property type="match status" value="1"/>
</dbReference>
<accession>A0A2G8JQZ8</accession>
<keyword evidence="2" id="KW-1185">Reference proteome</keyword>
<sequence>MLEPGQTYDLGVNFCPTTPGEYSAKVPIILNGNIERPYQYLHLYGILHAPKLTFDPLAIVMTPVPLSTSTSTDLTMYAHGFTRSNYQTISGQHGQETPITLLCRINFSSPKPVSFTKAIKFVDSNGNSFSVPVTATADNCLLTAYPFVAQHRMDFQIVTEQGRTLPGNQSESKDSLNGGGEAVFIAVESPVRPPAPIPVAVPALDSE</sequence>
<dbReference type="AlphaFoldDB" id="A0A2G8JQZ8"/>
<dbReference type="GO" id="GO:0060271">
    <property type="term" value="P:cilium assembly"/>
    <property type="evidence" value="ECO:0007669"/>
    <property type="project" value="TreeGrafter"/>
</dbReference>
<dbReference type="PANTHER" id="PTHR45912:SF3">
    <property type="entry name" value="CILIA- AND FLAGELLA-ASSOCIATED PROTEIN 47"/>
    <property type="match status" value="1"/>
</dbReference>
<dbReference type="GO" id="GO:0005929">
    <property type="term" value="C:cilium"/>
    <property type="evidence" value="ECO:0007669"/>
    <property type="project" value="TreeGrafter"/>
</dbReference>
<dbReference type="OrthoDB" id="10060824at2759"/>
<evidence type="ECO:0000313" key="2">
    <source>
        <dbReference type="Proteomes" id="UP000230750"/>
    </source>
</evidence>
<comment type="caution">
    <text evidence="1">The sequence shown here is derived from an EMBL/GenBank/DDBJ whole genome shotgun (WGS) entry which is preliminary data.</text>
</comment>
<organism evidence="1 2">
    <name type="scientific">Stichopus japonicus</name>
    <name type="common">Sea cucumber</name>
    <dbReference type="NCBI Taxonomy" id="307972"/>
    <lineage>
        <taxon>Eukaryota</taxon>
        <taxon>Metazoa</taxon>
        <taxon>Echinodermata</taxon>
        <taxon>Eleutherozoa</taxon>
        <taxon>Echinozoa</taxon>
        <taxon>Holothuroidea</taxon>
        <taxon>Aspidochirotacea</taxon>
        <taxon>Aspidochirotida</taxon>
        <taxon>Stichopodidae</taxon>
        <taxon>Apostichopus</taxon>
    </lineage>
</organism>
<reference evidence="1 2" key="1">
    <citation type="journal article" date="2017" name="PLoS Biol.">
        <title>The sea cucumber genome provides insights into morphological evolution and visceral regeneration.</title>
        <authorList>
            <person name="Zhang X."/>
            <person name="Sun L."/>
            <person name="Yuan J."/>
            <person name="Sun Y."/>
            <person name="Gao Y."/>
            <person name="Zhang L."/>
            <person name="Li S."/>
            <person name="Dai H."/>
            <person name="Hamel J.F."/>
            <person name="Liu C."/>
            <person name="Yu Y."/>
            <person name="Liu S."/>
            <person name="Lin W."/>
            <person name="Guo K."/>
            <person name="Jin S."/>
            <person name="Xu P."/>
            <person name="Storey K.B."/>
            <person name="Huan P."/>
            <person name="Zhang T."/>
            <person name="Zhou Y."/>
            <person name="Zhang J."/>
            <person name="Lin C."/>
            <person name="Li X."/>
            <person name="Xing L."/>
            <person name="Huo D."/>
            <person name="Sun M."/>
            <person name="Wang L."/>
            <person name="Mercier A."/>
            <person name="Li F."/>
            <person name="Yang H."/>
            <person name="Xiang J."/>
        </authorList>
    </citation>
    <scope>NUCLEOTIDE SEQUENCE [LARGE SCALE GENOMIC DNA]</scope>
    <source>
        <strain evidence="1">Shaxun</strain>
        <tissue evidence="1">Muscle</tissue>
    </source>
</reference>
<protein>
    <submittedName>
        <fullName evidence="1">Uncharacterized protein</fullName>
    </submittedName>
</protein>
<gene>
    <name evidence="1" type="ORF">BSL78_24987</name>
</gene>
<dbReference type="EMBL" id="MRZV01001393">
    <property type="protein sequence ID" value="PIK38176.1"/>
    <property type="molecule type" value="Genomic_DNA"/>
</dbReference>
<evidence type="ECO:0000313" key="1">
    <source>
        <dbReference type="EMBL" id="PIK38176.1"/>
    </source>
</evidence>
<dbReference type="STRING" id="307972.A0A2G8JQZ8"/>
<name>A0A2G8JQZ8_STIJA</name>
<proteinExistence type="predicted"/>
<dbReference type="Proteomes" id="UP000230750">
    <property type="component" value="Unassembled WGS sequence"/>
</dbReference>